<organism evidence="1 2">
    <name type="scientific">Linum trigynum</name>
    <dbReference type="NCBI Taxonomy" id="586398"/>
    <lineage>
        <taxon>Eukaryota</taxon>
        <taxon>Viridiplantae</taxon>
        <taxon>Streptophyta</taxon>
        <taxon>Embryophyta</taxon>
        <taxon>Tracheophyta</taxon>
        <taxon>Spermatophyta</taxon>
        <taxon>Magnoliopsida</taxon>
        <taxon>eudicotyledons</taxon>
        <taxon>Gunneridae</taxon>
        <taxon>Pentapetalae</taxon>
        <taxon>rosids</taxon>
        <taxon>fabids</taxon>
        <taxon>Malpighiales</taxon>
        <taxon>Linaceae</taxon>
        <taxon>Linum</taxon>
    </lineage>
</organism>
<sequence>MGTLVEASPYYESFLVKQAPQTETGRRLRWDSPSARHSLYYMSCLVKQATQTGRRLRWDSSSKKAARGRAGSSDAKRWAALSSIVKRGISACNLRWEALPRC</sequence>
<dbReference type="EMBL" id="OZ034819">
    <property type="protein sequence ID" value="CAL1394476.1"/>
    <property type="molecule type" value="Genomic_DNA"/>
</dbReference>
<evidence type="ECO:0000313" key="1">
    <source>
        <dbReference type="EMBL" id="CAL1394476.1"/>
    </source>
</evidence>
<dbReference type="AlphaFoldDB" id="A0AAV2F8A2"/>
<name>A0AAV2F8A2_9ROSI</name>
<accession>A0AAV2F8A2</accession>
<evidence type="ECO:0000313" key="2">
    <source>
        <dbReference type="Proteomes" id="UP001497516"/>
    </source>
</evidence>
<dbReference type="Proteomes" id="UP001497516">
    <property type="component" value="Chromosome 6"/>
</dbReference>
<protein>
    <submittedName>
        <fullName evidence="1">Uncharacterized protein</fullName>
    </submittedName>
</protein>
<reference evidence="1 2" key="1">
    <citation type="submission" date="2024-04" db="EMBL/GenBank/DDBJ databases">
        <authorList>
            <person name="Fracassetti M."/>
        </authorList>
    </citation>
    <scope>NUCLEOTIDE SEQUENCE [LARGE SCALE GENOMIC DNA]</scope>
</reference>
<keyword evidence="2" id="KW-1185">Reference proteome</keyword>
<proteinExistence type="predicted"/>
<gene>
    <name evidence="1" type="ORF">LTRI10_LOCUS34978</name>
</gene>